<organism evidence="2 3">
    <name type="scientific">Acrodontium crateriforme</name>
    <dbReference type="NCBI Taxonomy" id="150365"/>
    <lineage>
        <taxon>Eukaryota</taxon>
        <taxon>Fungi</taxon>
        <taxon>Dikarya</taxon>
        <taxon>Ascomycota</taxon>
        <taxon>Pezizomycotina</taxon>
        <taxon>Dothideomycetes</taxon>
        <taxon>Dothideomycetidae</taxon>
        <taxon>Mycosphaerellales</taxon>
        <taxon>Teratosphaeriaceae</taxon>
        <taxon>Acrodontium</taxon>
    </lineage>
</organism>
<evidence type="ECO:0000313" key="2">
    <source>
        <dbReference type="EMBL" id="WPH01518.1"/>
    </source>
</evidence>
<proteinExistence type="predicted"/>
<reference evidence="2 3" key="1">
    <citation type="submission" date="2023-11" db="EMBL/GenBank/DDBJ databases">
        <title>An acidophilic fungus is an integral part of prey digestion in a carnivorous sundew plant.</title>
        <authorList>
            <person name="Tsai I.J."/>
        </authorList>
    </citation>
    <scope>NUCLEOTIDE SEQUENCE [LARGE SCALE GENOMIC DNA]</scope>
    <source>
        <strain evidence="2">169a</strain>
    </source>
</reference>
<keyword evidence="3" id="KW-1185">Reference proteome</keyword>
<sequence length="378" mass="42372">MVLSNKEFAEIPYDAPLSFQEPGILWRHYKGHQGTNSKKLTRDDVPFKDLTGKWIIISGSNNGIGREAALFFAQCGANLILACRNPPPHEKHPYTVVEECKAAARSASNEKSIIEWWDIDMTKLSTVDAFAKRWLDTGRPLDILCNNAGMGGNPGGLSGNIMKTEDGFEFVHQVNFTSHVLLTMRLLPALAKAPEPRIVCTTSCMTYYGKFNLANFDGTGCKGVEFYNNNKLYFQMWLTELHHRMMRNDKYKHITINGVHPGYVNSGIWRFETGKGFLGLIASLVRFFLQWLAALVAISTEQGSYCITNAATSLDAGPDPAIQGVGSKGGKGGGRYFNRIWEWDNMPHNQDPDARSRVWRKVDEELKLTQKGLLSWTD</sequence>
<gene>
    <name evidence="2" type="ORF">R9X50_00436400</name>
</gene>
<dbReference type="Proteomes" id="UP001303373">
    <property type="component" value="Chromosome 6"/>
</dbReference>
<dbReference type="GO" id="GO:0016491">
    <property type="term" value="F:oxidoreductase activity"/>
    <property type="evidence" value="ECO:0007669"/>
    <property type="project" value="UniProtKB-KW"/>
</dbReference>
<protein>
    <submittedName>
        <fullName evidence="2">WW domain-containing oxidoreductase</fullName>
    </submittedName>
</protein>
<name>A0AAQ3M5A9_9PEZI</name>
<dbReference type="EMBL" id="CP138585">
    <property type="protein sequence ID" value="WPH01518.1"/>
    <property type="molecule type" value="Genomic_DNA"/>
</dbReference>
<dbReference type="AlphaFoldDB" id="A0AAQ3M5A9"/>
<dbReference type="Gene3D" id="3.40.50.720">
    <property type="entry name" value="NAD(P)-binding Rossmann-like Domain"/>
    <property type="match status" value="1"/>
</dbReference>
<evidence type="ECO:0000313" key="3">
    <source>
        <dbReference type="Proteomes" id="UP001303373"/>
    </source>
</evidence>
<keyword evidence="1" id="KW-0560">Oxidoreductase</keyword>
<dbReference type="InterPro" id="IPR036291">
    <property type="entry name" value="NAD(P)-bd_dom_sf"/>
</dbReference>
<dbReference type="PANTHER" id="PTHR43157:SF31">
    <property type="entry name" value="PHOSPHATIDYLINOSITOL-GLYCAN BIOSYNTHESIS CLASS F PROTEIN"/>
    <property type="match status" value="1"/>
</dbReference>
<dbReference type="Pfam" id="PF00106">
    <property type="entry name" value="adh_short"/>
    <property type="match status" value="1"/>
</dbReference>
<dbReference type="PANTHER" id="PTHR43157">
    <property type="entry name" value="PHOSPHATIDYLINOSITOL-GLYCAN BIOSYNTHESIS CLASS F PROTEIN-RELATED"/>
    <property type="match status" value="1"/>
</dbReference>
<dbReference type="PRINTS" id="PR00081">
    <property type="entry name" value="GDHRDH"/>
</dbReference>
<accession>A0AAQ3M5A9</accession>
<evidence type="ECO:0000256" key="1">
    <source>
        <dbReference type="ARBA" id="ARBA00023002"/>
    </source>
</evidence>
<dbReference type="SUPFAM" id="SSF51735">
    <property type="entry name" value="NAD(P)-binding Rossmann-fold domains"/>
    <property type="match status" value="1"/>
</dbReference>
<dbReference type="InterPro" id="IPR002347">
    <property type="entry name" value="SDR_fam"/>
</dbReference>